<sequence>MLKPGAETLSVKQLALSRRSQEDEVGVGRWDERFSLQEYPAGTEPELGGSVKSAVDSACPATRPVGCSYSRIGPSIHSAPPCLGPLVDFTIKSPADFSPPSVEPETAAISIQFSVQDADVQNTFETTGRNGKYECVL</sequence>
<evidence type="ECO:0000256" key="1">
    <source>
        <dbReference type="SAM" id="MobiDB-lite"/>
    </source>
</evidence>
<name>A0A0J8QUZ0_COCIT</name>
<evidence type="ECO:0000313" key="2">
    <source>
        <dbReference type="EMBL" id="KMU76306.1"/>
    </source>
</evidence>
<proteinExistence type="predicted"/>
<reference evidence="3" key="1">
    <citation type="journal article" date="2010" name="Genome Res.">
        <title>Population genomic sequencing of Coccidioides fungi reveals recent hybridization and transposon control.</title>
        <authorList>
            <person name="Neafsey D.E."/>
            <person name="Barker B.M."/>
            <person name="Sharpton T.J."/>
            <person name="Stajich J.E."/>
            <person name="Park D.J."/>
            <person name="Whiston E."/>
            <person name="Hung C.-Y."/>
            <person name="McMahan C."/>
            <person name="White J."/>
            <person name="Sykes S."/>
            <person name="Heiman D."/>
            <person name="Young S."/>
            <person name="Zeng Q."/>
            <person name="Abouelleil A."/>
            <person name="Aftuck L."/>
            <person name="Bessette D."/>
            <person name="Brown A."/>
            <person name="FitzGerald M."/>
            <person name="Lui A."/>
            <person name="Macdonald J.P."/>
            <person name="Priest M."/>
            <person name="Orbach M.J."/>
            <person name="Galgiani J.N."/>
            <person name="Kirkland T.N."/>
            <person name="Cole G.T."/>
            <person name="Birren B.W."/>
            <person name="Henn M.R."/>
            <person name="Taylor J.W."/>
            <person name="Rounsley S.D."/>
        </authorList>
    </citation>
    <scope>NUCLEOTIDE SEQUENCE [LARGE SCALE GENOMIC DNA]</scope>
    <source>
        <strain evidence="3">RMSCC 3703</strain>
    </source>
</reference>
<accession>A0A0J8QUZ0</accession>
<feature type="region of interest" description="Disordered" evidence="1">
    <location>
        <begin position="1"/>
        <end position="22"/>
    </location>
</feature>
<dbReference type="AlphaFoldDB" id="A0A0J8QUZ0"/>
<dbReference type="Proteomes" id="UP000054559">
    <property type="component" value="Unassembled WGS sequence"/>
</dbReference>
<gene>
    <name evidence="2" type="ORF">CISG_01042</name>
</gene>
<dbReference type="EMBL" id="DS268120">
    <property type="protein sequence ID" value="KMU76306.1"/>
    <property type="molecule type" value="Genomic_DNA"/>
</dbReference>
<organism evidence="2 3">
    <name type="scientific">Coccidioides immitis RMSCC 3703</name>
    <dbReference type="NCBI Taxonomy" id="454286"/>
    <lineage>
        <taxon>Eukaryota</taxon>
        <taxon>Fungi</taxon>
        <taxon>Dikarya</taxon>
        <taxon>Ascomycota</taxon>
        <taxon>Pezizomycotina</taxon>
        <taxon>Eurotiomycetes</taxon>
        <taxon>Eurotiomycetidae</taxon>
        <taxon>Onygenales</taxon>
        <taxon>Onygenaceae</taxon>
        <taxon>Coccidioides</taxon>
    </lineage>
</organism>
<evidence type="ECO:0000313" key="3">
    <source>
        <dbReference type="Proteomes" id="UP000054559"/>
    </source>
</evidence>
<protein>
    <submittedName>
        <fullName evidence="2">Uncharacterized protein</fullName>
    </submittedName>
</protein>